<dbReference type="Proteomes" id="UP000235122">
    <property type="component" value="Unassembled WGS sequence"/>
</dbReference>
<dbReference type="InterPro" id="IPR000073">
    <property type="entry name" value="AB_hydrolase_1"/>
</dbReference>
<dbReference type="SUPFAM" id="SSF53474">
    <property type="entry name" value="alpha/beta-Hydrolases"/>
    <property type="match status" value="1"/>
</dbReference>
<reference evidence="2 3" key="1">
    <citation type="submission" date="2017-12" db="EMBL/GenBank/DDBJ databases">
        <title>Phylogenetic diversity of female urinary microbiome.</title>
        <authorList>
            <person name="Thomas-White K."/>
            <person name="Wolfe A.J."/>
        </authorList>
    </citation>
    <scope>NUCLEOTIDE SEQUENCE [LARGE SCALE GENOMIC DNA]</scope>
    <source>
        <strain evidence="2 3">UMB0402</strain>
    </source>
</reference>
<comment type="caution">
    <text evidence="2">The sequence shown here is derived from an EMBL/GenBank/DDBJ whole genome shotgun (WGS) entry which is preliminary data.</text>
</comment>
<dbReference type="Gene3D" id="3.40.50.1820">
    <property type="entry name" value="alpha/beta hydrolase"/>
    <property type="match status" value="1"/>
</dbReference>
<dbReference type="RefSeq" id="WP_024330897.1">
    <property type="nucleotide sequence ID" value="NZ_JASOXK010000008.1"/>
</dbReference>
<dbReference type="GO" id="GO:0016787">
    <property type="term" value="F:hydrolase activity"/>
    <property type="evidence" value="ECO:0007669"/>
    <property type="project" value="UniProtKB-KW"/>
</dbReference>
<dbReference type="PRINTS" id="PR00111">
    <property type="entry name" value="ABHYDROLASE"/>
</dbReference>
<dbReference type="PANTHER" id="PTHR43798">
    <property type="entry name" value="MONOACYLGLYCEROL LIPASE"/>
    <property type="match status" value="1"/>
</dbReference>
<dbReference type="GeneID" id="35867759"/>
<evidence type="ECO:0000313" key="3">
    <source>
        <dbReference type="Proteomes" id="UP000235122"/>
    </source>
</evidence>
<feature type="domain" description="AB hydrolase-1" evidence="1">
    <location>
        <begin position="15"/>
        <end position="243"/>
    </location>
</feature>
<sequence>MSTIHTYGPGSDTAIVLLPAFPFDSRLWEAVASQLEGLPVVTVDPPGFAGEAVPVTPSLEAYASSVADKLAGRGIRRILVAGCSMGGYTALTMAERYPKLVAAIGLIGTHAGPDSAQARAGRTEAAVRALAGSDMPERAEGTKKLLGASSQKDDELVQILRSWAAEAPAEAVAWCQRAMAGRPGRLHVLARANIDGIVVRGVEDPVTSADQAEAMAKALQTQVIEVPRCGHLVPIEAPSIVARHLGDLYEHVFR</sequence>
<dbReference type="AlphaFoldDB" id="A0A2I1IP31"/>
<dbReference type="EMBL" id="PKKO01000002">
    <property type="protein sequence ID" value="PKY72882.1"/>
    <property type="molecule type" value="Genomic_DNA"/>
</dbReference>
<organism evidence="2 3">
    <name type="scientific">Winkia neuii</name>
    <dbReference type="NCBI Taxonomy" id="33007"/>
    <lineage>
        <taxon>Bacteria</taxon>
        <taxon>Bacillati</taxon>
        <taxon>Actinomycetota</taxon>
        <taxon>Actinomycetes</taxon>
        <taxon>Actinomycetales</taxon>
        <taxon>Actinomycetaceae</taxon>
        <taxon>Winkia</taxon>
    </lineage>
</organism>
<keyword evidence="2" id="KW-0378">Hydrolase</keyword>
<evidence type="ECO:0000313" key="2">
    <source>
        <dbReference type="EMBL" id="PKY72882.1"/>
    </source>
</evidence>
<dbReference type="STRING" id="33007.HMPREF3198_01344"/>
<protein>
    <submittedName>
        <fullName evidence="2">Alpha/beta hydrolase</fullName>
    </submittedName>
</protein>
<proteinExistence type="predicted"/>
<gene>
    <name evidence="2" type="ORF">CYJ19_04385</name>
</gene>
<keyword evidence="3" id="KW-1185">Reference proteome</keyword>
<dbReference type="InterPro" id="IPR050266">
    <property type="entry name" value="AB_hydrolase_sf"/>
</dbReference>
<name>A0A2I1IP31_9ACTO</name>
<dbReference type="InterPro" id="IPR029058">
    <property type="entry name" value="AB_hydrolase_fold"/>
</dbReference>
<accession>A0A2I1IP31</accession>
<dbReference type="GO" id="GO:0016020">
    <property type="term" value="C:membrane"/>
    <property type="evidence" value="ECO:0007669"/>
    <property type="project" value="TreeGrafter"/>
</dbReference>
<evidence type="ECO:0000259" key="1">
    <source>
        <dbReference type="Pfam" id="PF12697"/>
    </source>
</evidence>
<dbReference type="Pfam" id="PF12697">
    <property type="entry name" value="Abhydrolase_6"/>
    <property type="match status" value="1"/>
</dbReference>
<dbReference type="PANTHER" id="PTHR43798:SF33">
    <property type="entry name" value="HYDROLASE, PUTATIVE (AFU_ORTHOLOGUE AFUA_2G14860)-RELATED"/>
    <property type="match status" value="1"/>
</dbReference>